<reference evidence="2 3" key="1">
    <citation type="submission" date="2022-10" db="EMBL/GenBank/DDBJ databases">
        <title>paucibacter sp. hw8 Genome sequencing.</title>
        <authorList>
            <person name="Park S."/>
        </authorList>
    </citation>
    <scope>NUCLEOTIDE SEQUENCE [LARGE SCALE GENOMIC DNA]</scope>
    <source>
        <strain evidence="3">hw8</strain>
    </source>
</reference>
<name>A0ABT5KWN1_9BURK</name>
<dbReference type="Proteomes" id="UP001219862">
    <property type="component" value="Unassembled WGS sequence"/>
</dbReference>
<dbReference type="InterPro" id="IPR000182">
    <property type="entry name" value="GNAT_dom"/>
</dbReference>
<dbReference type="SUPFAM" id="SSF55729">
    <property type="entry name" value="Acyl-CoA N-acyltransferases (Nat)"/>
    <property type="match status" value="1"/>
</dbReference>
<dbReference type="InterPro" id="IPR016181">
    <property type="entry name" value="Acyl_CoA_acyltransferase"/>
</dbReference>
<sequence>MQASLWRLEPVADEDFEAMLSLRMAALRESLERLGRYDLARGRARLREGFEPAWMRHIVLGDERIGFFTLKPQSGALHLNHLYLKPARQGQGSGAWVMAQIKAQARAQGLAVTLSALKLSDANRFYLRHGFRQVAEHEFDLDYRWQPAGEPVQAGA</sequence>
<feature type="domain" description="N-acetyltransferase" evidence="1">
    <location>
        <begin position="6"/>
        <end position="150"/>
    </location>
</feature>
<protein>
    <submittedName>
        <fullName evidence="2">GNAT family N-acetyltransferase</fullName>
    </submittedName>
</protein>
<evidence type="ECO:0000259" key="1">
    <source>
        <dbReference type="PROSITE" id="PS51186"/>
    </source>
</evidence>
<dbReference type="CDD" id="cd04301">
    <property type="entry name" value="NAT_SF"/>
    <property type="match status" value="1"/>
</dbReference>
<proteinExistence type="predicted"/>
<dbReference type="RefSeq" id="WP_273597341.1">
    <property type="nucleotide sequence ID" value="NZ_JAQQXS010000011.1"/>
</dbReference>
<keyword evidence="3" id="KW-1185">Reference proteome</keyword>
<gene>
    <name evidence="2" type="ORF">PRZ01_13635</name>
</gene>
<dbReference type="PROSITE" id="PS51186">
    <property type="entry name" value="GNAT"/>
    <property type="match status" value="1"/>
</dbReference>
<dbReference type="Gene3D" id="3.40.630.30">
    <property type="match status" value="1"/>
</dbReference>
<comment type="caution">
    <text evidence="2">The sequence shown here is derived from an EMBL/GenBank/DDBJ whole genome shotgun (WGS) entry which is preliminary data.</text>
</comment>
<dbReference type="EMBL" id="JAQQXS010000011">
    <property type="protein sequence ID" value="MDC8786231.1"/>
    <property type="molecule type" value="Genomic_DNA"/>
</dbReference>
<evidence type="ECO:0000313" key="2">
    <source>
        <dbReference type="EMBL" id="MDC8786231.1"/>
    </source>
</evidence>
<accession>A0ABT5KWN1</accession>
<dbReference type="Pfam" id="PF13508">
    <property type="entry name" value="Acetyltransf_7"/>
    <property type="match status" value="1"/>
</dbReference>
<organism evidence="2 3">
    <name type="scientific">Roseateles koreensis</name>
    <dbReference type="NCBI Taxonomy" id="2987526"/>
    <lineage>
        <taxon>Bacteria</taxon>
        <taxon>Pseudomonadati</taxon>
        <taxon>Pseudomonadota</taxon>
        <taxon>Betaproteobacteria</taxon>
        <taxon>Burkholderiales</taxon>
        <taxon>Sphaerotilaceae</taxon>
        <taxon>Roseateles</taxon>
    </lineage>
</organism>
<evidence type="ECO:0000313" key="3">
    <source>
        <dbReference type="Proteomes" id="UP001219862"/>
    </source>
</evidence>